<accession>A0A0F9DEG7</accession>
<gene>
    <name evidence="1" type="ORF">LCGC14_2498280</name>
</gene>
<dbReference type="Gene3D" id="3.40.50.300">
    <property type="entry name" value="P-loop containing nucleotide triphosphate hydrolases"/>
    <property type="match status" value="1"/>
</dbReference>
<reference evidence="1" key="1">
    <citation type="journal article" date="2015" name="Nature">
        <title>Complex archaea that bridge the gap between prokaryotes and eukaryotes.</title>
        <authorList>
            <person name="Spang A."/>
            <person name="Saw J.H."/>
            <person name="Jorgensen S.L."/>
            <person name="Zaremba-Niedzwiedzka K."/>
            <person name="Martijn J."/>
            <person name="Lind A.E."/>
            <person name="van Eijk R."/>
            <person name="Schleper C."/>
            <person name="Guy L."/>
            <person name="Ettema T.J."/>
        </authorList>
    </citation>
    <scope>NUCLEOTIDE SEQUENCE</scope>
</reference>
<dbReference type="EMBL" id="LAZR01039774">
    <property type="protein sequence ID" value="KKL16166.1"/>
    <property type="molecule type" value="Genomic_DNA"/>
</dbReference>
<proteinExistence type="predicted"/>
<comment type="caution">
    <text evidence="1">The sequence shown here is derived from an EMBL/GenBank/DDBJ whole genome shotgun (WGS) entry which is preliminary data.</text>
</comment>
<organism evidence="1">
    <name type="scientific">marine sediment metagenome</name>
    <dbReference type="NCBI Taxonomy" id="412755"/>
    <lineage>
        <taxon>unclassified sequences</taxon>
        <taxon>metagenomes</taxon>
        <taxon>ecological metagenomes</taxon>
    </lineage>
</organism>
<protein>
    <recommendedName>
        <fullName evidence="2">Terminase large subunit gp17-like C-terminal domain-containing protein</fullName>
    </recommendedName>
</protein>
<dbReference type="AlphaFoldDB" id="A0A0F9DEG7"/>
<evidence type="ECO:0000313" key="1">
    <source>
        <dbReference type="EMBL" id="KKL16166.1"/>
    </source>
</evidence>
<sequence>MATLKKQGTPQDLVNAWVLFRNLYLRPRGEFFYQDGFKPSPPFHAQMIQDMGKYARNVQAAPRGFSKSTIISVEMPLLLSLTRSPFSISIATATDRLTERQFDKLIIEFTNNPQIIADFGLMRPKRGDSIWNHHHLHLKNGSVIEGFSIMGRKRGIRPQLFILDDPEFDTEATGGTANSQFIITEKYEQILFRQIIPMLKMGSSIFW</sequence>
<feature type="non-terminal residue" evidence="1">
    <location>
        <position position="207"/>
    </location>
</feature>
<evidence type="ECO:0008006" key="2">
    <source>
        <dbReference type="Google" id="ProtNLM"/>
    </source>
</evidence>
<dbReference type="InterPro" id="IPR027417">
    <property type="entry name" value="P-loop_NTPase"/>
</dbReference>
<name>A0A0F9DEG7_9ZZZZ</name>